<reference evidence="2" key="1">
    <citation type="journal article" date="2009" name="Genome Res.">
        <title>Comparative genomic analyses of the human fungal pathogens Coccidioides and their relatives.</title>
        <authorList>
            <person name="Sharpton T.J."/>
            <person name="Stajich J.E."/>
            <person name="Rounsley S.D."/>
            <person name="Gardner M.J."/>
            <person name="Wortman J.R."/>
            <person name="Jordar V.S."/>
            <person name="Maiti R."/>
            <person name="Kodira C.D."/>
            <person name="Neafsey D.E."/>
            <person name="Zeng Q."/>
            <person name="Hung C.-Y."/>
            <person name="McMahan C."/>
            <person name="Muszewska A."/>
            <person name="Grynberg M."/>
            <person name="Mandel M.A."/>
            <person name="Kellner E.M."/>
            <person name="Barker B.M."/>
            <person name="Galgiani J.N."/>
            <person name="Orbach M.J."/>
            <person name="Kirkland T.N."/>
            <person name="Cole G.T."/>
            <person name="Henn M.R."/>
            <person name="Birren B.W."/>
            <person name="Taylor J.W."/>
        </authorList>
    </citation>
    <scope>NUCLEOTIDE SEQUENCE [LARGE SCALE GENOMIC DNA]</scope>
    <source>
        <strain evidence="2">UAMH 1704</strain>
    </source>
</reference>
<dbReference type="KEGG" id="ure:UREG_04013"/>
<dbReference type="HOGENOM" id="CLU_1403384_0_0_1"/>
<evidence type="ECO:0000313" key="1">
    <source>
        <dbReference type="EMBL" id="EEP79167.1"/>
    </source>
</evidence>
<dbReference type="VEuPathDB" id="FungiDB:UREG_04013"/>
<proteinExistence type="predicted"/>
<gene>
    <name evidence="1" type="ORF">UREG_04013</name>
</gene>
<protein>
    <submittedName>
        <fullName evidence="1">Uncharacterized protein</fullName>
    </submittedName>
</protein>
<dbReference type="AlphaFoldDB" id="C4JMF5"/>
<dbReference type="EMBL" id="CH476616">
    <property type="protein sequence ID" value="EEP79167.1"/>
    <property type="molecule type" value="Genomic_DNA"/>
</dbReference>
<name>C4JMF5_UNCRE</name>
<evidence type="ECO:0000313" key="2">
    <source>
        <dbReference type="Proteomes" id="UP000002058"/>
    </source>
</evidence>
<sequence length="194" mass="20926">MGKLHRPRRLEMPRSNRHVNLWAYPVAVNSRERGAAQGPTIAASAGDKPRAKSFLTSPKVRCSRWLCGDPKLGVRSAMDNGQHSEQLVIGSNRVSAMRATPANEPARTAQAGGQQLQTQCRDPCPGTDFLKAWLQSEKCGGGFALQVDACEKDALLAFLQRISAVSMNLASKLRPVVAFYPAAVRGLLFEVAGG</sequence>
<dbReference type="GeneID" id="8443982"/>
<dbReference type="Proteomes" id="UP000002058">
    <property type="component" value="Unassembled WGS sequence"/>
</dbReference>
<keyword evidence="2" id="KW-1185">Reference proteome</keyword>
<dbReference type="RefSeq" id="XP_002544496.1">
    <property type="nucleotide sequence ID" value="XM_002544450.1"/>
</dbReference>
<organism evidence="1 2">
    <name type="scientific">Uncinocarpus reesii (strain UAMH 1704)</name>
    <dbReference type="NCBI Taxonomy" id="336963"/>
    <lineage>
        <taxon>Eukaryota</taxon>
        <taxon>Fungi</taxon>
        <taxon>Dikarya</taxon>
        <taxon>Ascomycota</taxon>
        <taxon>Pezizomycotina</taxon>
        <taxon>Eurotiomycetes</taxon>
        <taxon>Eurotiomycetidae</taxon>
        <taxon>Onygenales</taxon>
        <taxon>Onygenaceae</taxon>
        <taxon>Uncinocarpus</taxon>
    </lineage>
</organism>
<dbReference type="InParanoid" id="C4JMF5"/>
<accession>C4JMF5</accession>